<organism evidence="1 2">
    <name type="scientific">Autumnicola lenta</name>
    <dbReference type="NCBI Taxonomy" id="3075593"/>
    <lineage>
        <taxon>Bacteria</taxon>
        <taxon>Pseudomonadati</taxon>
        <taxon>Bacteroidota</taxon>
        <taxon>Flavobacteriia</taxon>
        <taxon>Flavobacteriales</taxon>
        <taxon>Flavobacteriaceae</taxon>
        <taxon>Autumnicola</taxon>
    </lineage>
</organism>
<dbReference type="RefSeq" id="WP_311493707.1">
    <property type="nucleotide sequence ID" value="NZ_JAVRHO010000002.1"/>
</dbReference>
<proteinExistence type="predicted"/>
<keyword evidence="2" id="KW-1185">Reference proteome</keyword>
<name>A0ABU3CGR2_9FLAO</name>
<protein>
    <submittedName>
        <fullName evidence="1">STAS/SEC14 domain-containing protein</fullName>
    </submittedName>
</protein>
<dbReference type="InterPro" id="IPR036513">
    <property type="entry name" value="STAS_dom_sf"/>
</dbReference>
<sequence length="250" mass="28942">MLNFKKIKNHNIYSFEVSGDITEREMHNFIERLEEETKDSKIKLLGIYDEFPGFESFSAFNETLKLKAKAIKSIEKYAMLSNKDWIEALIPIGNSLTPGLPMKAFKLEQKDEAIAWLNSDEETTVTASEYLTNVQIDKIPDYPIYRFVVDNKLDKAGVEAVYKIIEEETSGKVNLMAVIKEFDKIPDFEVLASSSKFDLSYFDKVGKYAIVTDKKWISKIADLEDNIFRKIDIRSYKLEQEDEALSWLKE</sequence>
<dbReference type="Proteomes" id="UP001245285">
    <property type="component" value="Unassembled WGS sequence"/>
</dbReference>
<accession>A0ABU3CGR2</accession>
<dbReference type="InterPro" id="IPR038396">
    <property type="entry name" value="SpoIIAA-like_sf"/>
</dbReference>
<evidence type="ECO:0000313" key="1">
    <source>
        <dbReference type="EMBL" id="MDT0645525.1"/>
    </source>
</evidence>
<reference evidence="1 2" key="1">
    <citation type="submission" date="2023-09" db="EMBL/GenBank/DDBJ databases">
        <authorList>
            <person name="Rey-Velasco X."/>
        </authorList>
    </citation>
    <scope>NUCLEOTIDE SEQUENCE [LARGE SCALE GENOMIC DNA]</scope>
    <source>
        <strain evidence="1 2">F260</strain>
    </source>
</reference>
<evidence type="ECO:0000313" key="2">
    <source>
        <dbReference type="Proteomes" id="UP001245285"/>
    </source>
</evidence>
<dbReference type="SUPFAM" id="SSF52091">
    <property type="entry name" value="SpoIIaa-like"/>
    <property type="match status" value="2"/>
</dbReference>
<dbReference type="EMBL" id="JAVRHO010000002">
    <property type="protein sequence ID" value="MDT0645525.1"/>
    <property type="molecule type" value="Genomic_DNA"/>
</dbReference>
<comment type="caution">
    <text evidence="1">The sequence shown here is derived from an EMBL/GenBank/DDBJ whole genome shotgun (WGS) entry which is preliminary data.</text>
</comment>
<dbReference type="Pfam" id="PF11964">
    <property type="entry name" value="SpoIIAA-like"/>
    <property type="match status" value="2"/>
</dbReference>
<dbReference type="Gene3D" id="3.40.50.10600">
    <property type="entry name" value="SpoIIaa-like domains"/>
    <property type="match status" value="2"/>
</dbReference>
<gene>
    <name evidence="1" type="ORF">RM545_02380</name>
</gene>
<dbReference type="InterPro" id="IPR021866">
    <property type="entry name" value="SpoIIAA-like"/>
</dbReference>